<proteinExistence type="predicted"/>
<organism evidence="1 2">
    <name type="scientific">Acidithiobacillus ferrivorans</name>
    <dbReference type="NCBI Taxonomy" id="160808"/>
    <lineage>
        <taxon>Bacteria</taxon>
        <taxon>Pseudomonadati</taxon>
        <taxon>Pseudomonadota</taxon>
        <taxon>Acidithiobacillia</taxon>
        <taxon>Acidithiobacillales</taxon>
        <taxon>Acidithiobacillaceae</taxon>
        <taxon>Acidithiobacillus</taxon>
    </lineage>
</organism>
<dbReference type="AlphaFoldDB" id="A0A257T6Y2"/>
<dbReference type="Proteomes" id="UP000216779">
    <property type="component" value="Unassembled WGS sequence"/>
</dbReference>
<dbReference type="EMBL" id="NCBC01000186">
    <property type="protein sequence ID" value="OYV81152.1"/>
    <property type="molecule type" value="Genomic_DNA"/>
</dbReference>
<accession>A0A257T6Y2</accession>
<name>A0A257T6Y2_9PROT</name>
<reference evidence="1 2" key="1">
    <citation type="submission" date="2017-03" db="EMBL/GenBank/DDBJ databases">
        <title>Lifting the veil on microbial sulfur biogeochemistry in mining wastewaters.</title>
        <authorList>
            <person name="Kantor R.S."/>
            <person name="Colenbrander Nelson T."/>
            <person name="Marshall S."/>
            <person name="Bennett D."/>
            <person name="Apte S."/>
            <person name="Camacho D."/>
            <person name="Thomas B.C."/>
            <person name="Warren L.A."/>
            <person name="Banfield J.F."/>
        </authorList>
    </citation>
    <scope>NUCLEOTIDE SEQUENCE [LARGE SCALE GENOMIC DNA]</scope>
    <source>
        <strain evidence="1">21-59-9</strain>
    </source>
</reference>
<gene>
    <name evidence="1" type="ORF">B7Z70_06440</name>
</gene>
<comment type="caution">
    <text evidence="1">The sequence shown here is derived from an EMBL/GenBank/DDBJ whole genome shotgun (WGS) entry which is preliminary data.</text>
</comment>
<evidence type="ECO:0000313" key="1">
    <source>
        <dbReference type="EMBL" id="OYV81152.1"/>
    </source>
</evidence>
<protein>
    <submittedName>
        <fullName evidence="1">Uncharacterized protein</fullName>
    </submittedName>
</protein>
<evidence type="ECO:0000313" key="2">
    <source>
        <dbReference type="Proteomes" id="UP000216779"/>
    </source>
</evidence>
<sequence length="139" mass="15607">MSSLLEDIKGAVNRPRAGQMAQRHPIQVRLTAGAERALAMHPTPLLVELELLFSCLIRKRVRFPAAPHADAIPVSGTDPRLTLYFHPVCTKVCAIGDADVSDLLTFPIRRVTPFIPRAVTLDYRKDAWVGDFYYPQELR</sequence>